<proteinExistence type="predicted"/>
<organism evidence="1">
    <name type="scientific">marine sediment metagenome</name>
    <dbReference type="NCBI Taxonomy" id="412755"/>
    <lineage>
        <taxon>unclassified sequences</taxon>
        <taxon>metagenomes</taxon>
        <taxon>ecological metagenomes</taxon>
    </lineage>
</organism>
<dbReference type="AlphaFoldDB" id="A0A0F9I241"/>
<reference evidence="1" key="1">
    <citation type="journal article" date="2015" name="Nature">
        <title>Complex archaea that bridge the gap between prokaryotes and eukaryotes.</title>
        <authorList>
            <person name="Spang A."/>
            <person name="Saw J.H."/>
            <person name="Jorgensen S.L."/>
            <person name="Zaremba-Niedzwiedzka K."/>
            <person name="Martijn J."/>
            <person name="Lind A.E."/>
            <person name="van Eijk R."/>
            <person name="Schleper C."/>
            <person name="Guy L."/>
            <person name="Ettema T.J."/>
        </authorList>
    </citation>
    <scope>NUCLEOTIDE SEQUENCE</scope>
</reference>
<name>A0A0F9I241_9ZZZZ</name>
<dbReference type="EMBL" id="LAZR01013498">
    <property type="protein sequence ID" value="KKM21691.1"/>
    <property type="molecule type" value="Genomic_DNA"/>
</dbReference>
<protein>
    <submittedName>
        <fullName evidence="1">Uncharacterized protein</fullName>
    </submittedName>
</protein>
<gene>
    <name evidence="1" type="ORF">LCGC14_1632850</name>
</gene>
<comment type="caution">
    <text evidence="1">The sequence shown here is derived from an EMBL/GenBank/DDBJ whole genome shotgun (WGS) entry which is preliminary data.</text>
</comment>
<accession>A0A0F9I241</accession>
<sequence>MSNPKMTKEDRKLAQIMVVFGHDMLEALKAHGVDEKVAAAAVIDGIRPTLNRAGLEVEVLPEIREQ</sequence>
<evidence type="ECO:0000313" key="1">
    <source>
        <dbReference type="EMBL" id="KKM21691.1"/>
    </source>
</evidence>